<comment type="caution">
    <text evidence="2">The sequence shown here is derived from an EMBL/GenBank/DDBJ whole genome shotgun (WGS) entry which is preliminary data.</text>
</comment>
<dbReference type="EMBL" id="JBHUFV010000061">
    <property type="protein sequence ID" value="MFD1937456.1"/>
    <property type="molecule type" value="Genomic_DNA"/>
</dbReference>
<dbReference type="PROSITE" id="PS51257">
    <property type="entry name" value="PROKAR_LIPOPROTEIN"/>
    <property type="match status" value="1"/>
</dbReference>
<evidence type="ECO:0000313" key="3">
    <source>
        <dbReference type="Proteomes" id="UP001597368"/>
    </source>
</evidence>
<evidence type="ECO:0000313" key="2">
    <source>
        <dbReference type="EMBL" id="MFD1937456.1"/>
    </source>
</evidence>
<accession>A0ABW4T6N7</accession>
<keyword evidence="3" id="KW-1185">Reference proteome</keyword>
<evidence type="ECO:0000256" key="1">
    <source>
        <dbReference type="SAM" id="SignalP"/>
    </source>
</evidence>
<dbReference type="Proteomes" id="UP001597368">
    <property type="component" value="Unassembled WGS sequence"/>
</dbReference>
<feature type="signal peptide" evidence="1">
    <location>
        <begin position="1"/>
        <end position="25"/>
    </location>
</feature>
<protein>
    <submittedName>
        <fullName evidence="2">Uncharacterized protein</fullName>
    </submittedName>
</protein>
<sequence>MVAPRLISCALGLAMLTLTACTATAQGPAETSPGVATSTSSAPALTADAYRDALSEQRAKVREALASVSSAKTIKTLNDRMERAEETLRGAADALSALAPPVEARVQHETYVASLQNFTTELGMTLGKVGGRDICTAGGVFSDVADKLQAMDQAGRSLKALGDYPADVVPVKAGKKQTRRPANGRFLRSERLNGRSSLLIDNGGSRDAVVTVLRGKGKAFTVFVRKQSTFKVKGVRDGTYEIFFTHGVDWDGKAFTRSCSFERFEKPVRFRTTYTATQIRWHDWRVTLHSVTGGNAPTTEVDPGSFPG</sequence>
<proteinExistence type="predicted"/>
<gene>
    <name evidence="2" type="ORF">ACFSKW_38905</name>
</gene>
<dbReference type="RefSeq" id="WP_379578660.1">
    <property type="nucleotide sequence ID" value="NZ_JBHUFV010000061.1"/>
</dbReference>
<keyword evidence="1" id="KW-0732">Signal</keyword>
<feature type="chain" id="PRO_5046754766" evidence="1">
    <location>
        <begin position="26"/>
        <end position="308"/>
    </location>
</feature>
<reference evidence="3" key="1">
    <citation type="journal article" date="2019" name="Int. J. Syst. Evol. Microbiol.">
        <title>The Global Catalogue of Microorganisms (GCM) 10K type strain sequencing project: providing services to taxonomists for standard genome sequencing and annotation.</title>
        <authorList>
            <consortium name="The Broad Institute Genomics Platform"/>
            <consortium name="The Broad Institute Genome Sequencing Center for Infectious Disease"/>
            <person name="Wu L."/>
            <person name="Ma J."/>
        </authorList>
    </citation>
    <scope>NUCLEOTIDE SEQUENCE [LARGE SCALE GENOMIC DNA]</scope>
    <source>
        <strain evidence="3">ICMP 6774ER</strain>
    </source>
</reference>
<name>A0ABW4T6N7_9ACTN</name>
<organism evidence="2 3">
    <name type="scientific">Nonomuraea mangrovi</name>
    <dbReference type="NCBI Taxonomy" id="2316207"/>
    <lineage>
        <taxon>Bacteria</taxon>
        <taxon>Bacillati</taxon>
        <taxon>Actinomycetota</taxon>
        <taxon>Actinomycetes</taxon>
        <taxon>Streptosporangiales</taxon>
        <taxon>Streptosporangiaceae</taxon>
        <taxon>Nonomuraea</taxon>
    </lineage>
</organism>